<name>A0A8S5L185_9VIRU</name>
<dbReference type="InterPro" id="IPR002048">
    <property type="entry name" value="EF_hand_dom"/>
</dbReference>
<dbReference type="EMBL" id="BK013765">
    <property type="protein sequence ID" value="DAD51243.1"/>
    <property type="molecule type" value="Genomic_RNA"/>
</dbReference>
<proteinExistence type="predicted"/>
<evidence type="ECO:0000259" key="1">
    <source>
        <dbReference type="PROSITE" id="PS50222"/>
    </source>
</evidence>
<evidence type="ECO:0000313" key="3">
    <source>
        <dbReference type="Proteomes" id="UP000682101"/>
    </source>
</evidence>
<dbReference type="GO" id="GO:0005509">
    <property type="term" value="F:calcium ion binding"/>
    <property type="evidence" value="ECO:0007669"/>
    <property type="project" value="InterPro"/>
</dbReference>
<dbReference type="RefSeq" id="YP_010768877.1">
    <property type="nucleotide sequence ID" value="NC_073816.1"/>
</dbReference>
<sequence>GSFSLENTMQKVFVALVDAMKDGVVSIDEFVQILMLLFIDKEG</sequence>
<feature type="non-terminal residue" evidence="2">
    <location>
        <position position="1"/>
    </location>
</feature>
<evidence type="ECO:0000313" key="2">
    <source>
        <dbReference type="EMBL" id="DAD51243.1"/>
    </source>
</evidence>
<dbReference type="GeneID" id="80397098"/>
<accession>A0A8S5L185</accession>
<feature type="domain" description="EF-hand" evidence="1">
    <location>
        <begin position="4"/>
        <end position="40"/>
    </location>
</feature>
<dbReference type="Proteomes" id="UP000682101">
    <property type="component" value="Segment"/>
</dbReference>
<gene>
    <name evidence="2" type="primary">SRR7976357_4_1</name>
</gene>
<dbReference type="KEGG" id="vg:80397098"/>
<reference evidence="2" key="1">
    <citation type="submission" date="2020-09" db="EMBL/GenBank/DDBJ databases">
        <title>Leviviricetes taxonomy.</title>
        <authorList>
            <person name="Stockdale S.R."/>
            <person name="Callanan J."/>
            <person name="Adriaenssens E.M."/>
            <person name="Kuhn J.H."/>
            <person name="Rumnieks J."/>
            <person name="Shkoporov A."/>
            <person name="Draper L.A."/>
            <person name="Ross P."/>
            <person name="Hill C."/>
        </authorList>
    </citation>
    <scope>NUCLEOTIDE SEQUENCE</scope>
</reference>
<keyword evidence="3" id="KW-1185">Reference proteome</keyword>
<organism evidence="2 3">
    <name type="scientific">ssRNA phage SRR7976357_4</name>
    <dbReference type="NCBI Taxonomy" id="2786744"/>
    <lineage>
        <taxon>Viruses</taxon>
        <taxon>Riboviria</taxon>
        <taxon>Orthornavirae</taxon>
        <taxon>Lenarviricota</taxon>
        <taxon>Leviviricetes</taxon>
        <taxon>Norzivirales</taxon>
        <taxon>Atkinsviridae</taxon>
        <taxon>Neratovirus</taxon>
        <taxon>Neratovirus caenihabitans</taxon>
    </lineage>
</organism>
<protein>
    <recommendedName>
        <fullName evidence="1">EF-hand domain-containing protein</fullName>
    </recommendedName>
</protein>
<dbReference type="PROSITE" id="PS50222">
    <property type="entry name" value="EF_HAND_2"/>
    <property type="match status" value="1"/>
</dbReference>